<feature type="domain" description="CobQ/CobB/MinD/ParA nucleotide binding" evidence="1">
    <location>
        <begin position="4"/>
        <end position="185"/>
    </location>
</feature>
<dbReference type="OrthoDB" id="69313at2"/>
<name>A0A1M5HUS8_9BACT</name>
<dbReference type="InterPro" id="IPR050678">
    <property type="entry name" value="DNA_Partitioning_ATPase"/>
</dbReference>
<dbReference type="CDD" id="cd02042">
    <property type="entry name" value="ParAB_family"/>
    <property type="match status" value="1"/>
</dbReference>
<keyword evidence="3" id="KW-1185">Reference proteome</keyword>
<dbReference type="InterPro" id="IPR002586">
    <property type="entry name" value="CobQ/CobB/MinD/ParA_Nub-bd_dom"/>
</dbReference>
<dbReference type="AlphaFoldDB" id="A0A1M5HUS8"/>
<dbReference type="PANTHER" id="PTHR13696">
    <property type="entry name" value="P-LOOP CONTAINING NUCLEOSIDE TRIPHOSPHATE HYDROLASE"/>
    <property type="match status" value="1"/>
</dbReference>
<accession>A0A1M5HUS8</accession>
<dbReference type="STRING" id="1302690.BUE76_00220"/>
<sequence>MIYTVGGIKGGTGKTTISVNLAVWLAKQGGDVLLVDADEQESATDFTSFREHTLNGETNYTAVKLTGDQLRSQVTKLSSKYDHIVIDSGGRDTISQRAALVISDVSLFPFRPRSFDFWTITKVQNLISEIRTVNPELRAMVFINQADIRSEDNRETAEQLKEIEGFEFIPDMVCNRKAFALAGGQGLAVFELSPQDAKASKEINALFKAIPQ</sequence>
<dbReference type="Proteomes" id="UP000184368">
    <property type="component" value="Unassembled WGS sequence"/>
</dbReference>
<dbReference type="PANTHER" id="PTHR13696:SF96">
    <property type="entry name" value="COBQ_COBB_MIND_PARA NUCLEOTIDE BINDING DOMAIN-CONTAINING PROTEIN"/>
    <property type="match status" value="1"/>
</dbReference>
<dbReference type="RefSeq" id="WP_073047502.1">
    <property type="nucleotide sequence ID" value="NZ_FQUO01000020.1"/>
</dbReference>
<dbReference type="Pfam" id="PF01656">
    <property type="entry name" value="CbiA"/>
    <property type="match status" value="1"/>
</dbReference>
<reference evidence="2 3" key="1">
    <citation type="submission" date="2016-11" db="EMBL/GenBank/DDBJ databases">
        <authorList>
            <person name="Jaros S."/>
            <person name="Januszkiewicz K."/>
            <person name="Wedrychowicz H."/>
        </authorList>
    </citation>
    <scope>NUCLEOTIDE SEQUENCE [LARGE SCALE GENOMIC DNA]</scope>
    <source>
        <strain evidence="2 3">DSM 26897</strain>
    </source>
</reference>
<gene>
    <name evidence="2" type="ORF">SAMN05444008_12069</name>
</gene>
<protein>
    <submittedName>
        <fullName evidence="2">Plasmid segregation oscillating ATPase ParF</fullName>
    </submittedName>
</protein>
<evidence type="ECO:0000259" key="1">
    <source>
        <dbReference type="Pfam" id="PF01656"/>
    </source>
</evidence>
<dbReference type="SUPFAM" id="SSF52540">
    <property type="entry name" value="P-loop containing nucleoside triphosphate hydrolases"/>
    <property type="match status" value="1"/>
</dbReference>
<proteinExistence type="predicted"/>
<evidence type="ECO:0000313" key="2">
    <source>
        <dbReference type="EMBL" id="SHG19688.1"/>
    </source>
</evidence>
<organism evidence="2 3">
    <name type="scientific">Cnuella takakiae</name>
    <dbReference type="NCBI Taxonomy" id="1302690"/>
    <lineage>
        <taxon>Bacteria</taxon>
        <taxon>Pseudomonadati</taxon>
        <taxon>Bacteroidota</taxon>
        <taxon>Chitinophagia</taxon>
        <taxon>Chitinophagales</taxon>
        <taxon>Chitinophagaceae</taxon>
        <taxon>Cnuella</taxon>
    </lineage>
</organism>
<dbReference type="EMBL" id="FQUO01000020">
    <property type="protein sequence ID" value="SHG19688.1"/>
    <property type="molecule type" value="Genomic_DNA"/>
</dbReference>
<dbReference type="Gene3D" id="3.40.50.300">
    <property type="entry name" value="P-loop containing nucleotide triphosphate hydrolases"/>
    <property type="match status" value="1"/>
</dbReference>
<evidence type="ECO:0000313" key="3">
    <source>
        <dbReference type="Proteomes" id="UP000184368"/>
    </source>
</evidence>
<dbReference type="InterPro" id="IPR027417">
    <property type="entry name" value="P-loop_NTPase"/>
</dbReference>
<dbReference type="PIRSF" id="PIRSF009320">
    <property type="entry name" value="Nuc_binding_HP_1000"/>
    <property type="match status" value="1"/>
</dbReference>